<dbReference type="InterPro" id="IPR024930">
    <property type="entry name" value="Skp_dom_sf"/>
</dbReference>
<dbReference type="Pfam" id="PF03938">
    <property type="entry name" value="OmpH"/>
    <property type="match status" value="1"/>
</dbReference>
<dbReference type="OrthoDB" id="1524711at2"/>
<dbReference type="SUPFAM" id="SSF111384">
    <property type="entry name" value="OmpH-like"/>
    <property type="match status" value="1"/>
</dbReference>
<reference evidence="5 6" key="1">
    <citation type="submission" date="2019-04" db="EMBL/GenBank/DDBJ databases">
        <title>Psychroflexus halotolerans sp. nov., isolated from a marine solar saltern.</title>
        <authorList>
            <person name="Feng X."/>
        </authorList>
    </citation>
    <scope>NUCLEOTIDE SEQUENCE [LARGE SCALE GENOMIC DNA]</scope>
    <source>
        <strain evidence="5 6">WDS2C27</strain>
    </source>
</reference>
<dbReference type="PANTHER" id="PTHR35089:SF1">
    <property type="entry name" value="CHAPERONE PROTEIN SKP"/>
    <property type="match status" value="1"/>
</dbReference>
<dbReference type="GO" id="GO:0051082">
    <property type="term" value="F:unfolded protein binding"/>
    <property type="evidence" value="ECO:0007669"/>
    <property type="project" value="InterPro"/>
</dbReference>
<evidence type="ECO:0000256" key="2">
    <source>
        <dbReference type="ARBA" id="ARBA00022729"/>
    </source>
</evidence>
<evidence type="ECO:0000256" key="4">
    <source>
        <dbReference type="SAM" id="SignalP"/>
    </source>
</evidence>
<comment type="caution">
    <text evidence="5">The sequence shown here is derived from an EMBL/GenBank/DDBJ whole genome shotgun (WGS) entry which is preliminary data.</text>
</comment>
<sequence>MKSINTTLLTIALAIGLAINVNAQSKIAHIDTQAFIEAMPAYQDAMNQIKQVEQTYQAEIDDLLKEAQKKNERYKAEAPTKTEEENQSRMQELQEMQNSIMEYNQTASRDVQKKREELMRPVLEKARNIIQEVAREKGFDYVLDSTVGSGVLLADGYNLLDDAKAELSK</sequence>
<dbReference type="EMBL" id="SWMU01000006">
    <property type="protein sequence ID" value="TKS55465.1"/>
    <property type="molecule type" value="Genomic_DNA"/>
</dbReference>
<evidence type="ECO:0000256" key="1">
    <source>
        <dbReference type="ARBA" id="ARBA00009091"/>
    </source>
</evidence>
<evidence type="ECO:0000313" key="5">
    <source>
        <dbReference type="EMBL" id="TKS55465.1"/>
    </source>
</evidence>
<accession>A0A4V6AL79</accession>
<evidence type="ECO:0000313" key="6">
    <source>
        <dbReference type="Proteomes" id="UP000306552"/>
    </source>
</evidence>
<dbReference type="PANTHER" id="PTHR35089">
    <property type="entry name" value="CHAPERONE PROTEIN SKP"/>
    <property type="match status" value="1"/>
</dbReference>
<dbReference type="AlphaFoldDB" id="A0A4V6AL79"/>
<organism evidence="5 6">
    <name type="scientific">Mesohalobacter halotolerans</name>
    <dbReference type="NCBI Taxonomy" id="1883405"/>
    <lineage>
        <taxon>Bacteria</taxon>
        <taxon>Pseudomonadati</taxon>
        <taxon>Bacteroidota</taxon>
        <taxon>Flavobacteriia</taxon>
        <taxon>Flavobacteriales</taxon>
        <taxon>Flavobacteriaceae</taxon>
        <taxon>Mesohalobacter</taxon>
    </lineage>
</organism>
<comment type="similarity">
    <text evidence="1">Belongs to the Skp family.</text>
</comment>
<name>A0A4V6AL79_9FLAO</name>
<feature type="region of interest" description="Disordered" evidence="3">
    <location>
        <begin position="71"/>
        <end position="91"/>
    </location>
</feature>
<evidence type="ECO:0000256" key="3">
    <source>
        <dbReference type="SAM" id="MobiDB-lite"/>
    </source>
</evidence>
<dbReference type="RefSeq" id="WP_138932835.1">
    <property type="nucleotide sequence ID" value="NZ_SWMU01000006.1"/>
</dbReference>
<dbReference type="GO" id="GO:0050821">
    <property type="term" value="P:protein stabilization"/>
    <property type="evidence" value="ECO:0007669"/>
    <property type="project" value="TreeGrafter"/>
</dbReference>
<proteinExistence type="inferred from homology"/>
<dbReference type="SMART" id="SM00935">
    <property type="entry name" value="OmpH"/>
    <property type="match status" value="1"/>
</dbReference>
<keyword evidence="2 4" id="KW-0732">Signal</keyword>
<feature type="chain" id="PRO_5020937621" evidence="4">
    <location>
        <begin position="24"/>
        <end position="169"/>
    </location>
</feature>
<dbReference type="Proteomes" id="UP000306552">
    <property type="component" value="Unassembled WGS sequence"/>
</dbReference>
<gene>
    <name evidence="5" type="ORF">FCN74_11925</name>
</gene>
<keyword evidence="6" id="KW-1185">Reference proteome</keyword>
<feature type="compositionally biased region" description="Basic and acidic residues" evidence="3">
    <location>
        <begin position="71"/>
        <end position="87"/>
    </location>
</feature>
<dbReference type="GO" id="GO:0005829">
    <property type="term" value="C:cytosol"/>
    <property type="evidence" value="ECO:0007669"/>
    <property type="project" value="TreeGrafter"/>
</dbReference>
<feature type="signal peptide" evidence="4">
    <location>
        <begin position="1"/>
        <end position="23"/>
    </location>
</feature>
<protein>
    <submittedName>
        <fullName evidence="5">OmpH family outer membrane protein</fullName>
    </submittedName>
</protein>
<dbReference type="Gene3D" id="3.30.910.20">
    <property type="entry name" value="Skp domain"/>
    <property type="match status" value="1"/>
</dbReference>
<dbReference type="InterPro" id="IPR005632">
    <property type="entry name" value="Chaperone_Skp"/>
</dbReference>